<sequence length="315" mass="37283">MFDDAKKPLFPSCKRFTKLLALVRLYNLKVRFGWSDASFSELLTTISEFLPENNEIKDLAEISRRPKCNILRWKTSKNSHEEIKGVATKQLLYFPIVLRFLRMFKNFEHAKNLCWHENDRKVDGVLRHPIDTPSWRCYLSPLIDDLKLMWEEGVHCFDAHKEELFTLRAILLWTINDFPTYGEEIYNRLKDKTFPYGKRSSKRLNEDISNEYWKRISTFYELVYWKKLHVKHCLDVMHIEKNVSMNIIGTLLDISGKSKDGLRSRLDLVEMNIRPELAPVFDGSRTYKRATCYTLSREEKVSICKTLFDLKVPEG</sequence>
<reference evidence="3 4" key="1">
    <citation type="submission" date="2019-08" db="EMBL/GenBank/DDBJ databases">
        <title>Draft genome sequences of two oriental melons (Cucumis melo L. var makuwa).</title>
        <authorList>
            <person name="Kwon S.-Y."/>
        </authorList>
    </citation>
    <scope>NUCLEOTIDE SEQUENCE [LARGE SCALE GENOMIC DNA]</scope>
    <source>
        <strain evidence="4">cv. Chang Bougi</strain>
        <strain evidence="3">cv. SW 3</strain>
        <tissue evidence="2">Leaf</tissue>
    </source>
</reference>
<dbReference type="AlphaFoldDB" id="A0A5D3C302"/>
<organism evidence="2 4">
    <name type="scientific">Cucumis melo var. makuwa</name>
    <name type="common">Oriental melon</name>
    <dbReference type="NCBI Taxonomy" id="1194695"/>
    <lineage>
        <taxon>Eukaryota</taxon>
        <taxon>Viridiplantae</taxon>
        <taxon>Streptophyta</taxon>
        <taxon>Embryophyta</taxon>
        <taxon>Tracheophyta</taxon>
        <taxon>Spermatophyta</taxon>
        <taxon>Magnoliopsida</taxon>
        <taxon>eudicotyledons</taxon>
        <taxon>Gunneridae</taxon>
        <taxon>Pentapetalae</taxon>
        <taxon>rosids</taxon>
        <taxon>fabids</taxon>
        <taxon>Cucurbitales</taxon>
        <taxon>Cucurbitaceae</taxon>
        <taxon>Benincaseae</taxon>
        <taxon>Cucumis</taxon>
    </lineage>
</organism>
<evidence type="ECO:0000313" key="4">
    <source>
        <dbReference type="Proteomes" id="UP000321947"/>
    </source>
</evidence>
<protein>
    <submittedName>
        <fullName evidence="1 2">Polyprotein</fullName>
    </submittedName>
</protein>
<dbReference type="InterPro" id="IPR004242">
    <property type="entry name" value="Transposase_21"/>
</dbReference>
<proteinExistence type="predicted"/>
<dbReference type="OrthoDB" id="1729146at2759"/>
<gene>
    <name evidence="2" type="ORF">E5676_scaffold68G001400</name>
    <name evidence="1" type="ORF">E6C27_scaffold230G001520</name>
</gene>
<dbReference type="Proteomes" id="UP000321947">
    <property type="component" value="Unassembled WGS sequence"/>
</dbReference>
<dbReference type="Pfam" id="PF02992">
    <property type="entry name" value="Transposase_21"/>
    <property type="match status" value="1"/>
</dbReference>
<evidence type="ECO:0000313" key="2">
    <source>
        <dbReference type="EMBL" id="TYK04816.1"/>
    </source>
</evidence>
<accession>A0A5D3C302</accession>
<evidence type="ECO:0000313" key="1">
    <source>
        <dbReference type="EMBL" id="KAA0046966.1"/>
    </source>
</evidence>
<dbReference type="PANTHER" id="PTHR10775">
    <property type="entry name" value="OS08G0208400 PROTEIN"/>
    <property type="match status" value="1"/>
</dbReference>
<dbReference type="PANTHER" id="PTHR10775:SF182">
    <property type="entry name" value="TRANSPOSON, EN_SPM-LIKE, TRANSPOSASE-ASSOCIATED DOMAIN PROTEIN-RELATED"/>
    <property type="match status" value="1"/>
</dbReference>
<name>A0A5D3C302_CUCMM</name>
<evidence type="ECO:0000313" key="3">
    <source>
        <dbReference type="Proteomes" id="UP000321393"/>
    </source>
</evidence>
<comment type="caution">
    <text evidence="2">The sequence shown here is derived from an EMBL/GenBank/DDBJ whole genome shotgun (WGS) entry which is preliminary data.</text>
</comment>
<dbReference type="Proteomes" id="UP000321393">
    <property type="component" value="Unassembled WGS sequence"/>
</dbReference>
<dbReference type="EMBL" id="SSTE01013576">
    <property type="protein sequence ID" value="KAA0046966.1"/>
    <property type="molecule type" value="Genomic_DNA"/>
</dbReference>
<dbReference type="EMBL" id="SSTD01014035">
    <property type="protein sequence ID" value="TYK04816.1"/>
    <property type="molecule type" value="Genomic_DNA"/>
</dbReference>